<dbReference type="Proteomes" id="UP000603227">
    <property type="component" value="Unassembled WGS sequence"/>
</dbReference>
<evidence type="ECO:0000256" key="2">
    <source>
        <dbReference type="SAM" id="Phobius"/>
    </source>
</evidence>
<reference evidence="3" key="2">
    <citation type="submission" date="2020-09" db="EMBL/GenBank/DDBJ databases">
        <authorList>
            <person name="Sun Q."/>
            <person name="Zhou Y."/>
        </authorList>
    </citation>
    <scope>NUCLEOTIDE SEQUENCE</scope>
    <source>
        <strain evidence="3">CGMCC 4.7403</strain>
    </source>
</reference>
<feature type="transmembrane region" description="Helical" evidence="2">
    <location>
        <begin position="15"/>
        <end position="48"/>
    </location>
</feature>
<dbReference type="EMBL" id="BNAT01000003">
    <property type="protein sequence ID" value="GHH83807.1"/>
    <property type="molecule type" value="Genomic_DNA"/>
</dbReference>
<keyword evidence="2" id="KW-0472">Membrane</keyword>
<evidence type="ECO:0000313" key="3">
    <source>
        <dbReference type="EMBL" id="GHH83807.1"/>
    </source>
</evidence>
<keyword evidence="2" id="KW-1133">Transmembrane helix</keyword>
<evidence type="ECO:0000256" key="1">
    <source>
        <dbReference type="SAM" id="MobiDB-lite"/>
    </source>
</evidence>
<reference evidence="3" key="1">
    <citation type="journal article" date="2014" name="Int. J. Syst. Evol. Microbiol.">
        <title>Complete genome sequence of Corynebacterium casei LMG S-19264T (=DSM 44701T), isolated from a smear-ripened cheese.</title>
        <authorList>
            <consortium name="US DOE Joint Genome Institute (JGI-PGF)"/>
            <person name="Walter F."/>
            <person name="Albersmeier A."/>
            <person name="Kalinowski J."/>
            <person name="Ruckert C."/>
        </authorList>
    </citation>
    <scope>NUCLEOTIDE SEQUENCE</scope>
    <source>
        <strain evidence="3">CGMCC 4.7403</strain>
    </source>
</reference>
<gene>
    <name evidence="3" type="ORF">GCM10017771_11340</name>
</gene>
<feature type="region of interest" description="Disordered" evidence="1">
    <location>
        <begin position="54"/>
        <end position="83"/>
    </location>
</feature>
<keyword evidence="4" id="KW-1185">Reference proteome</keyword>
<dbReference type="AlphaFoldDB" id="A0A919GG14"/>
<accession>A0A919GG14</accession>
<evidence type="ECO:0000313" key="4">
    <source>
        <dbReference type="Proteomes" id="UP000603227"/>
    </source>
</evidence>
<organism evidence="3 4">
    <name type="scientific">Streptomyces capitiformicae</name>
    <dbReference type="NCBI Taxonomy" id="2014920"/>
    <lineage>
        <taxon>Bacteria</taxon>
        <taxon>Bacillati</taxon>
        <taxon>Actinomycetota</taxon>
        <taxon>Actinomycetes</taxon>
        <taxon>Kitasatosporales</taxon>
        <taxon>Streptomycetaceae</taxon>
        <taxon>Streptomyces</taxon>
    </lineage>
</organism>
<name>A0A919GG14_9ACTN</name>
<protein>
    <submittedName>
        <fullName evidence="3">Uncharacterized protein</fullName>
    </submittedName>
</protein>
<sequence length="105" mass="10946">MTAEEEPSRAAGGCVLAILAAVVVAVVFAASTTAGVLSLWSAGVFALWRTARRMSASRTTPPPRGVAPESDEAARRRLKKARGATDPNGVMCIIHAPAEEEVNES</sequence>
<dbReference type="RefSeq" id="WP_189781262.1">
    <property type="nucleotide sequence ID" value="NZ_BNAT01000003.1"/>
</dbReference>
<comment type="caution">
    <text evidence="3">The sequence shown here is derived from an EMBL/GenBank/DDBJ whole genome shotgun (WGS) entry which is preliminary data.</text>
</comment>
<proteinExistence type="predicted"/>
<keyword evidence="2" id="KW-0812">Transmembrane</keyword>